<dbReference type="Proteomes" id="UP001271007">
    <property type="component" value="Unassembled WGS sequence"/>
</dbReference>
<feature type="compositionally biased region" description="Polar residues" evidence="3">
    <location>
        <begin position="595"/>
        <end position="610"/>
    </location>
</feature>
<gene>
    <name evidence="5" type="ORF">LTR09_010977</name>
</gene>
<keyword evidence="6" id="KW-1185">Reference proteome</keyword>
<dbReference type="GO" id="GO:0070086">
    <property type="term" value="P:ubiquitin-dependent endocytosis"/>
    <property type="evidence" value="ECO:0007669"/>
    <property type="project" value="TreeGrafter"/>
</dbReference>
<feature type="region of interest" description="Disordered" evidence="3">
    <location>
        <begin position="464"/>
        <end position="542"/>
    </location>
</feature>
<dbReference type="EMBL" id="JAWDJX010000059">
    <property type="protein sequence ID" value="KAK3047593.1"/>
    <property type="molecule type" value="Genomic_DNA"/>
</dbReference>
<feature type="region of interest" description="Disordered" evidence="3">
    <location>
        <begin position="381"/>
        <end position="423"/>
    </location>
</feature>
<feature type="compositionally biased region" description="Polar residues" evidence="3">
    <location>
        <begin position="488"/>
        <end position="520"/>
    </location>
</feature>
<evidence type="ECO:0000259" key="4">
    <source>
        <dbReference type="SMART" id="SM01017"/>
    </source>
</evidence>
<dbReference type="Pfam" id="PF02752">
    <property type="entry name" value="Arrestin_C"/>
    <property type="match status" value="1"/>
</dbReference>
<dbReference type="GO" id="GO:0005886">
    <property type="term" value="C:plasma membrane"/>
    <property type="evidence" value="ECO:0007669"/>
    <property type="project" value="TreeGrafter"/>
</dbReference>
<dbReference type="AlphaFoldDB" id="A0AAJ0DCQ3"/>
<evidence type="ECO:0000313" key="5">
    <source>
        <dbReference type="EMBL" id="KAK3047593.1"/>
    </source>
</evidence>
<dbReference type="InterPro" id="IPR011022">
    <property type="entry name" value="Arrestin_C-like"/>
</dbReference>
<feature type="domain" description="Arrestin C-terminal-like" evidence="4">
    <location>
        <begin position="179"/>
        <end position="338"/>
    </location>
</feature>
<feature type="region of interest" description="Disordered" evidence="3">
    <location>
        <begin position="554"/>
        <end position="642"/>
    </location>
</feature>
<dbReference type="GO" id="GO:0030674">
    <property type="term" value="F:protein-macromolecule adaptor activity"/>
    <property type="evidence" value="ECO:0007669"/>
    <property type="project" value="TreeGrafter"/>
</dbReference>
<dbReference type="GO" id="GO:0031625">
    <property type="term" value="F:ubiquitin protein ligase binding"/>
    <property type="evidence" value="ECO:0007669"/>
    <property type="project" value="TreeGrafter"/>
</dbReference>
<proteinExistence type="inferred from homology"/>
<accession>A0AAJ0DCQ3</accession>
<comment type="similarity">
    <text evidence="1">Belongs to the arrestin family.</text>
</comment>
<dbReference type="GO" id="GO:0005829">
    <property type="term" value="C:cytosol"/>
    <property type="evidence" value="ECO:0007669"/>
    <property type="project" value="TreeGrafter"/>
</dbReference>
<reference evidence="5" key="1">
    <citation type="submission" date="2023-04" db="EMBL/GenBank/DDBJ databases">
        <title>Black Yeasts Isolated from many extreme environments.</title>
        <authorList>
            <person name="Coleine C."/>
            <person name="Stajich J.E."/>
            <person name="Selbmann L."/>
        </authorList>
    </citation>
    <scope>NUCLEOTIDE SEQUENCE</scope>
    <source>
        <strain evidence="5">CCFEE 5312</strain>
    </source>
</reference>
<dbReference type="Pfam" id="PF00339">
    <property type="entry name" value="Arrestin_N"/>
    <property type="match status" value="1"/>
</dbReference>
<dbReference type="InterPro" id="IPR014752">
    <property type="entry name" value="Arrestin-like_C"/>
</dbReference>
<dbReference type="Gene3D" id="2.60.40.640">
    <property type="match status" value="1"/>
</dbReference>
<comment type="caution">
    <text evidence="5">The sequence shown here is derived from an EMBL/GenBank/DDBJ whole genome shotgun (WGS) entry which is preliminary data.</text>
</comment>
<dbReference type="SMART" id="SM01017">
    <property type="entry name" value="Arrestin_C"/>
    <property type="match status" value="1"/>
</dbReference>
<dbReference type="InterPro" id="IPR011021">
    <property type="entry name" value="Arrestin-like_N"/>
</dbReference>
<dbReference type="PANTHER" id="PTHR11188">
    <property type="entry name" value="ARRESTIN DOMAIN CONTAINING PROTEIN"/>
    <property type="match status" value="1"/>
</dbReference>
<feature type="region of interest" description="Disordered" evidence="3">
    <location>
        <begin position="352"/>
        <end position="371"/>
    </location>
</feature>
<evidence type="ECO:0000256" key="3">
    <source>
        <dbReference type="SAM" id="MobiDB-lite"/>
    </source>
</evidence>
<comment type="subunit">
    <text evidence="2">Interacts with hulA.</text>
</comment>
<dbReference type="PANTHER" id="PTHR11188:SF17">
    <property type="entry name" value="FI21816P1"/>
    <property type="match status" value="1"/>
</dbReference>
<evidence type="ECO:0000256" key="1">
    <source>
        <dbReference type="ARBA" id="ARBA00005298"/>
    </source>
</evidence>
<protein>
    <recommendedName>
        <fullName evidence="4">Arrestin C-terminal-like domain-containing protein</fullName>
    </recommendedName>
</protein>
<sequence length="650" mass="70637">MVPTPRSNGYTSRTKPTLEIIPNSRFIVFNGGEHEATSVKLEGVVRLTTPEPTSILKPKVRLEGKRKISWWYVGGISAGEVTDKRTFWSQEQKLGNLESSHKVKAGTIEWPFEFELSPTMPESVEGLRETYIAYHLCASVSRPGWNSKDIVAQEHIRIVRTLGQDSMEMTRSRVNADIWANKIAYSISIPTDAIVFGTSITADVELSPIKKGLKLGKVDLRLLETVVKRIQASEVPYAGDRSKSEETEVAKTDMEFPEHSRVMYDDETVDNPTLADEMYKFKVTLPLPRSLNVCRQDVDSHNINVSHRFKLMVNIHNPEGHVSQLVCRLPVKIFISPNLPVDESNNVCPAVHGMTDESLNSTETTTVAPPEYGRHQLDQLFSDMDPTGFTSRAPSAPGSPSGVGAQSRRGSQDGMPSLNGVANDIADSLANGTDIDEHGSASPSILRSRLADLQERGMTIVGRSSALSNGHTPSGGNSPAPGAIDISDTLSRSGPSSLPNSYFNVTSHHSSRQSPQTSAPISRRVSNEESTTDVQESDYDMDSLARVPSYGAALRMPGSLTPYTDGPPTYVEATSRPTSPGLQRPGPAHVRTGADTPTSRSSQTTLTNGLANLRMEGQGAPAPAPAHHRTSSAAAEDDARARLRLLRART</sequence>
<dbReference type="InterPro" id="IPR050357">
    <property type="entry name" value="Arrestin_domain-protein"/>
</dbReference>
<feature type="compositionally biased region" description="Polar residues" evidence="3">
    <location>
        <begin position="357"/>
        <end position="367"/>
    </location>
</feature>
<evidence type="ECO:0000256" key="2">
    <source>
        <dbReference type="ARBA" id="ARBA00038766"/>
    </source>
</evidence>
<evidence type="ECO:0000313" key="6">
    <source>
        <dbReference type="Proteomes" id="UP001271007"/>
    </source>
</evidence>
<organism evidence="5 6">
    <name type="scientific">Extremus antarcticus</name>
    <dbReference type="NCBI Taxonomy" id="702011"/>
    <lineage>
        <taxon>Eukaryota</taxon>
        <taxon>Fungi</taxon>
        <taxon>Dikarya</taxon>
        <taxon>Ascomycota</taxon>
        <taxon>Pezizomycotina</taxon>
        <taxon>Dothideomycetes</taxon>
        <taxon>Dothideomycetidae</taxon>
        <taxon>Mycosphaerellales</taxon>
        <taxon>Extremaceae</taxon>
        <taxon>Extremus</taxon>
    </lineage>
</organism>
<feature type="compositionally biased region" description="Polar residues" evidence="3">
    <location>
        <begin position="465"/>
        <end position="477"/>
    </location>
</feature>
<feature type="compositionally biased region" description="Low complexity" evidence="3">
    <location>
        <begin position="393"/>
        <end position="405"/>
    </location>
</feature>
<name>A0AAJ0DCQ3_9PEZI</name>